<accession>A0A1G7F4I5</accession>
<gene>
    <name evidence="1" type="ORF">SAMN05216337_103261</name>
</gene>
<organism evidence="1 2">
    <name type="scientific">Bradyrhizobium brasilense</name>
    <dbReference type="NCBI Taxonomy" id="1419277"/>
    <lineage>
        <taxon>Bacteria</taxon>
        <taxon>Pseudomonadati</taxon>
        <taxon>Pseudomonadota</taxon>
        <taxon>Alphaproteobacteria</taxon>
        <taxon>Hyphomicrobiales</taxon>
        <taxon>Nitrobacteraceae</taxon>
        <taxon>Bradyrhizobium</taxon>
    </lineage>
</organism>
<dbReference type="Gene3D" id="1.25.40.10">
    <property type="entry name" value="Tetratricopeptide repeat domain"/>
    <property type="match status" value="1"/>
</dbReference>
<name>A0A1G7F4I5_9BRAD</name>
<dbReference type="EMBL" id="FMZW01000032">
    <property type="protein sequence ID" value="SDE70455.1"/>
    <property type="molecule type" value="Genomic_DNA"/>
</dbReference>
<proteinExistence type="predicted"/>
<protein>
    <recommendedName>
        <fullName evidence="3">Histidine kinase</fullName>
    </recommendedName>
</protein>
<dbReference type="RefSeq" id="WP_233443036.1">
    <property type="nucleotide sequence ID" value="NZ_FMZW01000032.1"/>
</dbReference>
<evidence type="ECO:0000313" key="2">
    <source>
        <dbReference type="Proteomes" id="UP000199245"/>
    </source>
</evidence>
<dbReference type="SUPFAM" id="SSF48452">
    <property type="entry name" value="TPR-like"/>
    <property type="match status" value="1"/>
</dbReference>
<dbReference type="InterPro" id="IPR011990">
    <property type="entry name" value="TPR-like_helical_dom_sf"/>
</dbReference>
<sequence>MPDPRGVQHFTPTQTSNVFKTDGVVQISGPERDLLCALSYVHLACGQSAHSLALLRPVVHEHSQDVELLRILAYALISERLGEEALSVLDRLDMLDDQPSSRPPLLLLRSHALRQAGRMVEAQATFKRYVSLRGSTAPVKR</sequence>
<dbReference type="Proteomes" id="UP000199245">
    <property type="component" value="Unassembled WGS sequence"/>
</dbReference>
<evidence type="ECO:0000313" key="1">
    <source>
        <dbReference type="EMBL" id="SDE70455.1"/>
    </source>
</evidence>
<dbReference type="AlphaFoldDB" id="A0A1G7F4I5"/>
<reference evidence="1 2" key="1">
    <citation type="submission" date="2016-10" db="EMBL/GenBank/DDBJ databases">
        <authorList>
            <person name="de Groot N.N."/>
        </authorList>
    </citation>
    <scope>NUCLEOTIDE SEQUENCE [LARGE SCALE GENOMIC DNA]</scope>
    <source>
        <strain evidence="1 2">R5</strain>
    </source>
</reference>
<evidence type="ECO:0008006" key="3">
    <source>
        <dbReference type="Google" id="ProtNLM"/>
    </source>
</evidence>